<organism evidence="1 2">
    <name type="scientific">Canavalia gladiata</name>
    <name type="common">Sword bean</name>
    <name type="synonym">Dolichos gladiatus</name>
    <dbReference type="NCBI Taxonomy" id="3824"/>
    <lineage>
        <taxon>Eukaryota</taxon>
        <taxon>Viridiplantae</taxon>
        <taxon>Streptophyta</taxon>
        <taxon>Embryophyta</taxon>
        <taxon>Tracheophyta</taxon>
        <taxon>Spermatophyta</taxon>
        <taxon>Magnoliopsida</taxon>
        <taxon>eudicotyledons</taxon>
        <taxon>Gunneridae</taxon>
        <taxon>Pentapetalae</taxon>
        <taxon>rosids</taxon>
        <taxon>fabids</taxon>
        <taxon>Fabales</taxon>
        <taxon>Fabaceae</taxon>
        <taxon>Papilionoideae</taxon>
        <taxon>50 kb inversion clade</taxon>
        <taxon>NPAAA clade</taxon>
        <taxon>indigoferoid/millettioid clade</taxon>
        <taxon>Phaseoleae</taxon>
        <taxon>Canavalia</taxon>
    </lineage>
</organism>
<proteinExistence type="predicted"/>
<keyword evidence="2" id="KW-1185">Reference proteome</keyword>
<evidence type="ECO:0000313" key="2">
    <source>
        <dbReference type="Proteomes" id="UP001367508"/>
    </source>
</evidence>
<protein>
    <submittedName>
        <fullName evidence="1">Uncharacterized protein</fullName>
    </submittedName>
</protein>
<gene>
    <name evidence="1" type="ORF">VNO77_01269</name>
</gene>
<dbReference type="Proteomes" id="UP001367508">
    <property type="component" value="Unassembled WGS sequence"/>
</dbReference>
<dbReference type="AlphaFoldDB" id="A0AAN9R644"/>
<comment type="caution">
    <text evidence="1">The sequence shown here is derived from an EMBL/GenBank/DDBJ whole genome shotgun (WGS) entry which is preliminary data.</text>
</comment>
<evidence type="ECO:0000313" key="1">
    <source>
        <dbReference type="EMBL" id="KAK7359314.1"/>
    </source>
</evidence>
<sequence>MHVSLFPLPFVWNINKGPEQNSSSLARQLYCKGTEANRNIIIFNFPNCPFINSFVVTAIGMVGMKLVTSIHSQHLNNGQYIPCLFLQCAH</sequence>
<reference evidence="1 2" key="1">
    <citation type="submission" date="2024-01" db="EMBL/GenBank/DDBJ databases">
        <title>The genomes of 5 underutilized Papilionoideae crops provide insights into root nodulation and disease resistanc.</title>
        <authorList>
            <person name="Jiang F."/>
        </authorList>
    </citation>
    <scope>NUCLEOTIDE SEQUENCE [LARGE SCALE GENOMIC DNA]</scope>
    <source>
        <strain evidence="1">LVBAO_FW01</strain>
        <tissue evidence="1">Leaves</tissue>
    </source>
</reference>
<accession>A0AAN9R644</accession>
<dbReference type="EMBL" id="JAYMYQ010000001">
    <property type="protein sequence ID" value="KAK7359314.1"/>
    <property type="molecule type" value="Genomic_DNA"/>
</dbReference>
<name>A0AAN9R644_CANGL</name>